<dbReference type="InterPro" id="IPR058481">
    <property type="entry name" value="DUF8168"/>
</dbReference>
<keyword evidence="3" id="KW-1185">Reference proteome</keyword>
<proteinExistence type="predicted"/>
<reference evidence="2 3" key="1">
    <citation type="journal article" date="2014" name="PLoS Genet.">
        <title>Phylogenetically driven sequencing of extremely halophilic archaea reveals strategies for static and dynamic osmo-response.</title>
        <authorList>
            <person name="Becker E.A."/>
            <person name="Seitzer P.M."/>
            <person name="Tritt A."/>
            <person name="Larsen D."/>
            <person name="Krusor M."/>
            <person name="Yao A.I."/>
            <person name="Wu D."/>
            <person name="Madern D."/>
            <person name="Eisen J.A."/>
            <person name="Darling A.E."/>
            <person name="Facciotti M.T."/>
        </authorList>
    </citation>
    <scope>NUCLEOTIDE SEQUENCE [LARGE SCALE GENOMIC DNA]</scope>
    <source>
        <strain evidence="2 3">JCM 14978</strain>
    </source>
</reference>
<dbReference type="EMBL" id="AOJH01000037">
    <property type="protein sequence ID" value="EMA66140.1"/>
    <property type="molecule type" value="Genomic_DNA"/>
</dbReference>
<evidence type="ECO:0000313" key="3">
    <source>
        <dbReference type="Proteomes" id="UP000011546"/>
    </source>
</evidence>
<comment type="caution">
    <text evidence="2">The sequence shown here is derived from an EMBL/GenBank/DDBJ whole genome shotgun (WGS) entry which is preliminary data.</text>
</comment>
<feature type="domain" description="DUF8168" evidence="1">
    <location>
        <begin position="17"/>
        <end position="271"/>
    </location>
</feature>
<sequence>MPPAATDEAANVDLRVAYRHDVHKLRGRQHGSGRDELFDVPVNDSVPLQADRDAALLSRPDGEPEQTVANHASPARLSLLTGSVLETGAVPVQETTIEPLIDGSPDELHAAWLTSETAALVNESVYLPYSSLKYHILLVAALLDAYRAGHTFDDLFLVAEPTSESPPRNADRKARQQAALAADCVVPHRTILWTGAVTMRLTASPDGPAAWPGPVPAESFADVWNRVSGSPLGREAQWWRHVDAQLRRIRSWSTALQYIEDAVAEDTRGTTEVSG</sequence>
<evidence type="ECO:0000313" key="2">
    <source>
        <dbReference type="EMBL" id="EMA66140.1"/>
    </source>
</evidence>
<dbReference type="STRING" id="1230456.C468_04911"/>
<dbReference type="OrthoDB" id="317429at2157"/>
<dbReference type="AlphaFoldDB" id="M0PBE3"/>
<dbReference type="Proteomes" id="UP000011546">
    <property type="component" value="Unassembled WGS sequence"/>
</dbReference>
<dbReference type="Pfam" id="PF26506">
    <property type="entry name" value="DUF8168"/>
    <property type="match status" value="1"/>
</dbReference>
<protein>
    <recommendedName>
        <fullName evidence="1">DUF8168 domain-containing protein</fullName>
    </recommendedName>
</protein>
<dbReference type="RefSeq" id="WP_008847720.1">
    <property type="nucleotide sequence ID" value="NZ_AOJH01000037.1"/>
</dbReference>
<name>M0PBE3_9EURY</name>
<organism evidence="2 3">
    <name type="scientific">Halorubrum kocurii JCM 14978</name>
    <dbReference type="NCBI Taxonomy" id="1230456"/>
    <lineage>
        <taxon>Archaea</taxon>
        <taxon>Methanobacteriati</taxon>
        <taxon>Methanobacteriota</taxon>
        <taxon>Stenosarchaea group</taxon>
        <taxon>Halobacteria</taxon>
        <taxon>Halobacteriales</taxon>
        <taxon>Haloferacaceae</taxon>
        <taxon>Halorubrum</taxon>
    </lineage>
</organism>
<accession>M0PBE3</accession>
<evidence type="ECO:0000259" key="1">
    <source>
        <dbReference type="Pfam" id="PF26506"/>
    </source>
</evidence>
<gene>
    <name evidence="2" type="ORF">C468_04911</name>
</gene>